<dbReference type="OrthoDB" id="5317514at2759"/>
<dbReference type="InterPro" id="IPR013519">
    <property type="entry name" value="Int_alpha_beta-p"/>
</dbReference>
<evidence type="ECO:0000313" key="3">
    <source>
        <dbReference type="EMBL" id="CCK73602.1"/>
    </source>
</evidence>
<dbReference type="Gene3D" id="2.130.10.130">
    <property type="entry name" value="Integrin alpha, N-terminal"/>
    <property type="match status" value="1"/>
</dbReference>
<dbReference type="AlphaFoldDB" id="J7RTN6"/>
<proteinExistence type="predicted"/>
<name>J7RTN6_NAUDC</name>
<reference evidence="3 4" key="1">
    <citation type="journal article" date="2011" name="Proc. Natl. Acad. Sci. U.S.A.">
        <title>Evolutionary erosion of yeast sex chromosomes by mating-type switching accidents.</title>
        <authorList>
            <person name="Gordon J.L."/>
            <person name="Armisen D."/>
            <person name="Proux-Wera E."/>
            <person name="Oheigeartaigh S.S."/>
            <person name="Byrne K.P."/>
            <person name="Wolfe K.H."/>
        </authorList>
    </citation>
    <scope>NUCLEOTIDE SEQUENCE [LARGE SCALE GENOMIC DNA]</scope>
    <source>
        <strain evidence="4">ATCC 10597 / BCRC 20456 / CBS 421 / NBRC 0211 / NRRL Y-12639</strain>
    </source>
</reference>
<evidence type="ECO:0000256" key="1">
    <source>
        <dbReference type="PROSITE-ProRule" id="PRU00803"/>
    </source>
</evidence>
<dbReference type="InterPro" id="IPR029002">
    <property type="entry name" value="PLPC/GPLD1"/>
</dbReference>
<dbReference type="OMA" id="FFPDALY"/>
<dbReference type="PANTHER" id="PTHR23221">
    <property type="entry name" value="GLYCOSYLPHOSPHATIDYLINOSITOL PHOSPHOLIPASE D"/>
    <property type="match status" value="1"/>
</dbReference>
<dbReference type="SMART" id="SM00191">
    <property type="entry name" value="Int_alpha"/>
    <property type="match status" value="3"/>
</dbReference>
<evidence type="ECO:0000313" key="4">
    <source>
        <dbReference type="Proteomes" id="UP000000689"/>
    </source>
</evidence>
<dbReference type="KEGG" id="ndi:NDAI_0G06190"/>
<sequence length="757" mass="86628">MKLTFLTNSLAILYFVFYLSLWLTTIHAAGVITHLTLLARSAPDNLKRTHYSYLKAGSFFPDALYNCDPNNADWKEFAEFTHWPPFLHIGIQLWSEKYKHTPNSMDSLNLKSLLLGVFIHQIVDTSWHSLVPDWKNHGLLKVISELEFNGDVDNAHNFIDIMGEFIQLSKMARISTDNNDIWDFYLEKNWPLPKKEDVEELIERSGFQQKNIDFQTIKRCLKTGETAINAEISTFKNNRNNLLNVAYGLSPRSGEFLQDYWLGGEFNLISTLRKCVPVFQSLFNHYQDVTKEDFENEIKICNNQEINKPYVIYPYRSVLSLELYKDNHLYISPMIPFSNFGSSLTLGRFMDDNEQYLAVGAPLENSQGSIYLIPWSIFTSDQLEHTQEITHIPMVPMYGSAVHSFPLYDFDFLVVSEPGLNSIRIFRGLRLVLVLRDSLTSDASQLTVSQVLDIKGDGIPDLLLSGMYYGDHEEGRVFIIRGMELLPYLFSNHDPIYLEITKIPNIMLQDNYSQGPYHHFGSSMAVSFVRMNNDAKNRLLYITAQSQGIVYVYELNTLNNTSLPKFCIQGKNITSLDESTASAIKKIPSRQHGMFGVSFCTWQSGNDSYVAISQHLFDRVFIYRENNGSIEYYLTLALKVTVDPVKYKIGFGSSIEYDHENNVMFISSPGIYDDTGAIWKIPMTELENAFENQEYVLVVNKKLEHLHLINPRRNSKGSTHFGKTMFLSHDHKLVIGIPHDGYGSLGLNQLVGSVMVV</sequence>
<dbReference type="GO" id="GO:0031012">
    <property type="term" value="C:extracellular matrix"/>
    <property type="evidence" value="ECO:0007669"/>
    <property type="project" value="TreeGrafter"/>
</dbReference>
<dbReference type="RefSeq" id="XP_003980278.1">
    <property type="nucleotide sequence ID" value="XM_003980229.1"/>
</dbReference>
<feature type="domain" description="Phospholipase C/D" evidence="2">
    <location>
        <begin position="33"/>
        <end position="184"/>
    </location>
</feature>
<dbReference type="Proteomes" id="UP000000689">
    <property type="component" value="Chromosome 7"/>
</dbReference>
<feature type="repeat" description="FG-GAP" evidence="1">
    <location>
        <begin position="326"/>
        <end position="382"/>
    </location>
</feature>
<dbReference type="GO" id="GO:0016020">
    <property type="term" value="C:membrane"/>
    <property type="evidence" value="ECO:0007669"/>
    <property type="project" value="EnsemblFungi"/>
</dbReference>
<dbReference type="HOGENOM" id="CLU_021704_0_0_1"/>
<dbReference type="eggNOG" id="ENOG502QVNQ">
    <property type="taxonomic scope" value="Eukaryota"/>
</dbReference>
<dbReference type="EMBL" id="HE580273">
    <property type="protein sequence ID" value="CCK73602.1"/>
    <property type="molecule type" value="Genomic_DNA"/>
</dbReference>
<dbReference type="GeneID" id="13927066"/>
<dbReference type="GO" id="GO:0004621">
    <property type="term" value="F:glycosylphosphatidylinositol phospholipase D activity"/>
    <property type="evidence" value="ECO:0007669"/>
    <property type="project" value="TreeGrafter"/>
</dbReference>
<evidence type="ECO:0000259" key="2">
    <source>
        <dbReference type="Pfam" id="PF00882"/>
    </source>
</evidence>
<gene>
    <name evidence="3" type="primary">NDAI0G06190</name>
    <name evidence="3" type="ordered locus">NDAI_0G06190</name>
</gene>
<organism evidence="3 4">
    <name type="scientific">Naumovozyma dairenensis (strain ATCC 10597 / BCRC 20456 / CBS 421 / NBRC 0211 / NRRL Y-12639)</name>
    <name type="common">Saccharomyces dairenensis</name>
    <dbReference type="NCBI Taxonomy" id="1071378"/>
    <lineage>
        <taxon>Eukaryota</taxon>
        <taxon>Fungi</taxon>
        <taxon>Dikarya</taxon>
        <taxon>Ascomycota</taxon>
        <taxon>Saccharomycotina</taxon>
        <taxon>Saccharomycetes</taxon>
        <taxon>Saccharomycetales</taxon>
        <taxon>Saccharomycetaceae</taxon>
        <taxon>Naumovozyma</taxon>
    </lineage>
</organism>
<dbReference type="Pfam" id="PF00882">
    <property type="entry name" value="Zn_dep_PLPC"/>
    <property type="match status" value="1"/>
</dbReference>
<accession>J7RTN6</accession>
<dbReference type="PROSITE" id="PS51470">
    <property type="entry name" value="FG_GAP"/>
    <property type="match status" value="1"/>
</dbReference>
<dbReference type="SUPFAM" id="SSF69318">
    <property type="entry name" value="Integrin alpha N-terminal domain"/>
    <property type="match status" value="1"/>
</dbReference>
<protein>
    <recommendedName>
        <fullName evidence="2">Phospholipase C/D domain-containing protein</fullName>
    </recommendedName>
</protein>
<dbReference type="STRING" id="1071378.J7RTN6"/>
<dbReference type="PANTHER" id="PTHR23221:SF7">
    <property type="entry name" value="PHOSPHATIDYLINOSITOL-GLYCAN-SPECIFIC PHOSPHOLIPASE D"/>
    <property type="match status" value="1"/>
</dbReference>
<dbReference type="InterPro" id="IPR028994">
    <property type="entry name" value="Integrin_alpha_N"/>
</dbReference>
<keyword evidence="4" id="KW-1185">Reference proteome</keyword>